<accession>A0ABQ7DHI9</accession>
<evidence type="ECO:0000256" key="1">
    <source>
        <dbReference type="SAM" id="MobiDB-lite"/>
    </source>
</evidence>
<evidence type="ECO:0000313" key="3">
    <source>
        <dbReference type="Proteomes" id="UP000266723"/>
    </source>
</evidence>
<dbReference type="EMBL" id="QGKV02000649">
    <property type="protein sequence ID" value="KAF3577462.1"/>
    <property type="molecule type" value="Genomic_DNA"/>
</dbReference>
<feature type="region of interest" description="Disordered" evidence="1">
    <location>
        <begin position="1"/>
        <end position="24"/>
    </location>
</feature>
<gene>
    <name evidence="2" type="ORF">DY000_02032065</name>
</gene>
<name>A0ABQ7DHI9_BRACR</name>
<dbReference type="Proteomes" id="UP000266723">
    <property type="component" value="Unassembled WGS sequence"/>
</dbReference>
<protein>
    <submittedName>
        <fullName evidence="2">Uncharacterized protein</fullName>
    </submittedName>
</protein>
<comment type="caution">
    <text evidence="2">The sequence shown here is derived from an EMBL/GenBank/DDBJ whole genome shotgun (WGS) entry which is preliminary data.</text>
</comment>
<evidence type="ECO:0000313" key="2">
    <source>
        <dbReference type="EMBL" id="KAF3577462.1"/>
    </source>
</evidence>
<sequence length="95" mass="10510">MTATERRKQRRRDASSASRHAHRTPLFVLLSKRIRKHSSLNKAAQSKVNSSKKKPTQILICGSSYFFFASEEHSFFSEAGGTELASPVGQAGFAP</sequence>
<organism evidence="2 3">
    <name type="scientific">Brassica cretica</name>
    <name type="common">Mustard</name>
    <dbReference type="NCBI Taxonomy" id="69181"/>
    <lineage>
        <taxon>Eukaryota</taxon>
        <taxon>Viridiplantae</taxon>
        <taxon>Streptophyta</taxon>
        <taxon>Embryophyta</taxon>
        <taxon>Tracheophyta</taxon>
        <taxon>Spermatophyta</taxon>
        <taxon>Magnoliopsida</taxon>
        <taxon>eudicotyledons</taxon>
        <taxon>Gunneridae</taxon>
        <taxon>Pentapetalae</taxon>
        <taxon>rosids</taxon>
        <taxon>malvids</taxon>
        <taxon>Brassicales</taxon>
        <taxon>Brassicaceae</taxon>
        <taxon>Brassiceae</taxon>
        <taxon>Brassica</taxon>
    </lineage>
</organism>
<proteinExistence type="predicted"/>
<reference evidence="2 3" key="1">
    <citation type="journal article" date="2020" name="BMC Genomics">
        <title>Intraspecific diversification of the crop wild relative Brassica cretica Lam. using demographic model selection.</title>
        <authorList>
            <person name="Kioukis A."/>
            <person name="Michalopoulou V.A."/>
            <person name="Briers L."/>
            <person name="Pirintsos S."/>
            <person name="Studholme D.J."/>
            <person name="Pavlidis P."/>
            <person name="Sarris P.F."/>
        </authorList>
    </citation>
    <scope>NUCLEOTIDE SEQUENCE [LARGE SCALE GENOMIC DNA]</scope>
    <source>
        <strain evidence="3">cv. PFS-1207/04</strain>
    </source>
</reference>
<keyword evidence="3" id="KW-1185">Reference proteome</keyword>